<dbReference type="SUPFAM" id="SSF51182">
    <property type="entry name" value="RmlC-like cupins"/>
    <property type="match status" value="1"/>
</dbReference>
<gene>
    <name evidence="2" type="ORF">CH35J_010913</name>
</gene>
<sequence length="168" mass="18320">MSAPDSSAAFATPQNQPIVVRARDDPVEVLNFGPITGRILEDGSRTENRLATIHFTLAPSATGPPALWHEMHDETILVLSGTLRFRLAGGRTLDCVKGDYVVFPPRTPATFENPSGEEEAVFVNTFTPAYYVGYFRLLAKLAAEGVEMTPRVYEMAMARYATVAAQGI</sequence>
<dbReference type="EMBL" id="MWPZ01000009">
    <property type="protein sequence ID" value="TIC91599.1"/>
    <property type="molecule type" value="Genomic_DNA"/>
</dbReference>
<dbReference type="PANTHER" id="PTHR36440">
    <property type="entry name" value="PUTATIVE (AFU_ORTHOLOGUE AFUA_8G07350)-RELATED"/>
    <property type="match status" value="1"/>
</dbReference>
<dbReference type="Gene3D" id="2.60.120.10">
    <property type="entry name" value="Jelly Rolls"/>
    <property type="match status" value="1"/>
</dbReference>
<dbReference type="OrthoDB" id="4124983at2759"/>
<dbReference type="InterPro" id="IPR013096">
    <property type="entry name" value="Cupin_2"/>
</dbReference>
<organism evidence="2 3">
    <name type="scientific">Colletotrichum higginsianum</name>
    <dbReference type="NCBI Taxonomy" id="80884"/>
    <lineage>
        <taxon>Eukaryota</taxon>
        <taxon>Fungi</taxon>
        <taxon>Dikarya</taxon>
        <taxon>Ascomycota</taxon>
        <taxon>Pezizomycotina</taxon>
        <taxon>Sordariomycetes</taxon>
        <taxon>Hypocreomycetidae</taxon>
        <taxon>Glomerellales</taxon>
        <taxon>Glomerellaceae</taxon>
        <taxon>Colletotrichum</taxon>
        <taxon>Colletotrichum destructivum species complex</taxon>
    </lineage>
</organism>
<dbReference type="InterPro" id="IPR053146">
    <property type="entry name" value="QDO-like"/>
</dbReference>
<dbReference type="CDD" id="cd02208">
    <property type="entry name" value="cupin_RmlC-like"/>
    <property type="match status" value="1"/>
</dbReference>
<dbReference type="Proteomes" id="UP000305883">
    <property type="component" value="Unassembled WGS sequence"/>
</dbReference>
<evidence type="ECO:0000313" key="2">
    <source>
        <dbReference type="EMBL" id="TIC91599.1"/>
    </source>
</evidence>
<feature type="domain" description="Cupin type-2" evidence="1">
    <location>
        <begin position="54"/>
        <end position="124"/>
    </location>
</feature>
<dbReference type="PANTHER" id="PTHR36440:SF1">
    <property type="entry name" value="PUTATIVE (AFU_ORTHOLOGUE AFUA_8G07350)-RELATED"/>
    <property type="match status" value="1"/>
</dbReference>
<dbReference type="InterPro" id="IPR011051">
    <property type="entry name" value="RmlC_Cupin_sf"/>
</dbReference>
<reference evidence="2 3" key="1">
    <citation type="journal article" date="2019" name="Genome Biol. Evol.">
        <title>Genomic Plasticity Mediated by Transposable Elements in the Plant Pathogenic Fungus Colletotrichum higginsianum.</title>
        <authorList>
            <person name="Tsushima A."/>
            <person name="Gan P."/>
            <person name="Kumakura N."/>
            <person name="Narusaka M."/>
            <person name="Takano Y."/>
            <person name="Narusaka Y."/>
            <person name="Shirasu K."/>
        </authorList>
    </citation>
    <scope>NUCLEOTIDE SEQUENCE [LARGE SCALE GENOMIC DNA]</scope>
    <source>
        <strain evidence="2 3">MAFF305635-RFP</strain>
    </source>
</reference>
<dbReference type="Pfam" id="PF07883">
    <property type="entry name" value="Cupin_2"/>
    <property type="match status" value="1"/>
</dbReference>
<evidence type="ECO:0000313" key="3">
    <source>
        <dbReference type="Proteomes" id="UP000305883"/>
    </source>
</evidence>
<proteinExistence type="predicted"/>
<evidence type="ECO:0000259" key="1">
    <source>
        <dbReference type="Pfam" id="PF07883"/>
    </source>
</evidence>
<protein>
    <recommendedName>
        <fullName evidence="1">Cupin type-2 domain-containing protein</fullName>
    </recommendedName>
</protein>
<dbReference type="AlphaFoldDB" id="A0A4T0VHL6"/>
<comment type="caution">
    <text evidence="2">The sequence shown here is derived from an EMBL/GenBank/DDBJ whole genome shotgun (WGS) entry which is preliminary data.</text>
</comment>
<name>A0A4T0VHL6_9PEZI</name>
<accession>A0A4T0VHL6</accession>
<dbReference type="InterPro" id="IPR014710">
    <property type="entry name" value="RmlC-like_jellyroll"/>
</dbReference>